<dbReference type="InterPro" id="IPR002938">
    <property type="entry name" value="FAD-bd"/>
</dbReference>
<evidence type="ECO:0000256" key="1">
    <source>
        <dbReference type="ARBA" id="ARBA00001974"/>
    </source>
</evidence>
<dbReference type="Pfam" id="PF01494">
    <property type="entry name" value="FAD_binding_3"/>
    <property type="match status" value="1"/>
</dbReference>
<evidence type="ECO:0000256" key="2">
    <source>
        <dbReference type="ARBA" id="ARBA00022630"/>
    </source>
</evidence>
<dbReference type="PRINTS" id="PR00420">
    <property type="entry name" value="RNGMNOXGNASE"/>
</dbReference>
<organism evidence="5 6">
    <name type="scientific">Leptospira wolffii</name>
    <dbReference type="NCBI Taxonomy" id="409998"/>
    <lineage>
        <taxon>Bacteria</taxon>
        <taxon>Pseudomonadati</taxon>
        <taxon>Spirochaetota</taxon>
        <taxon>Spirochaetia</taxon>
        <taxon>Leptospirales</taxon>
        <taxon>Leptospiraceae</taxon>
        <taxon>Leptospira</taxon>
    </lineage>
</organism>
<dbReference type="Gene3D" id="3.40.30.120">
    <property type="match status" value="1"/>
</dbReference>
<evidence type="ECO:0000313" key="5">
    <source>
        <dbReference type="EMBL" id="PJZ65512.1"/>
    </source>
</evidence>
<dbReference type="SUPFAM" id="SSF51905">
    <property type="entry name" value="FAD/NAD(P)-binding domain"/>
    <property type="match status" value="1"/>
</dbReference>
<dbReference type="AlphaFoldDB" id="A0A2M9ZAZ6"/>
<name>A0A2M9ZAZ6_9LEPT</name>
<keyword evidence="2" id="KW-0285">Flavoprotein</keyword>
<dbReference type="InterPro" id="IPR036188">
    <property type="entry name" value="FAD/NAD-bd_sf"/>
</dbReference>
<protein>
    <submittedName>
        <fullName evidence="5">2,4-dichlorophenol 6-monooxygenase</fullName>
    </submittedName>
</protein>
<sequence length="557" mass="62228">MIKNKLYFDKYLSNLNIPKRDYMILQQDKQKDSKGSEERTENCSVLVVGGGLVGSSAALFLAQKGISVILIERHAGSSPHPRAIGFTPRTLELFRSVGLADRIPQVHGSKKSVRRIRVESLAGEWFEEQSWSPVSEEDTNIEYSPCGASAIAQDRLEPMLQQKAREFGADLRFSTELLRFEQDSDRVIAFVRDKEGNEYKIQADYMIAADGHRSPIREALKIGRQGKGYLTTGRSVLFKAPLNEYLEKGFFQFTIDQPGFGAFLTTYNDGRWVLFYPDDKERDIATMESDIAKAVGRSDIPIEIVITGRWEVSALIADSFSAGRIFIAGDAAHTLPPNRGGYGANTGIEDAHNLAWKLESVLSGKSKTSLLETYDEERRPIAWLRYKQIFAKNDYKAYSTEEDRAVPILDSRAMEFGQLYRSSGIEQGAAELPPALRPEEWAGQPGTRAPHIRIGNDRSTLDLFQKGWVLLTENSDWKNLSARLSSESEIKIDCYQVGKDLLHSEEESFRNSFGIGPKGAVLIRPDGYIAWRSSDCPAEAYSILSTALAQGAGLKEK</sequence>
<keyword evidence="5" id="KW-0560">Oxidoreductase</keyword>
<accession>A0A2M9ZAZ6</accession>
<evidence type="ECO:0000259" key="4">
    <source>
        <dbReference type="Pfam" id="PF01494"/>
    </source>
</evidence>
<dbReference type="Pfam" id="PF21274">
    <property type="entry name" value="Rng_hyd_C"/>
    <property type="match status" value="1"/>
</dbReference>
<dbReference type="GO" id="GO:0071949">
    <property type="term" value="F:FAD binding"/>
    <property type="evidence" value="ECO:0007669"/>
    <property type="project" value="InterPro"/>
</dbReference>
<evidence type="ECO:0000256" key="3">
    <source>
        <dbReference type="ARBA" id="ARBA00022827"/>
    </source>
</evidence>
<dbReference type="PANTHER" id="PTHR43004:SF19">
    <property type="entry name" value="BINDING MONOOXYGENASE, PUTATIVE (JCVI)-RELATED"/>
    <property type="match status" value="1"/>
</dbReference>
<dbReference type="Gene3D" id="3.30.9.10">
    <property type="entry name" value="D-Amino Acid Oxidase, subunit A, domain 2"/>
    <property type="match status" value="1"/>
</dbReference>
<evidence type="ECO:0000313" key="6">
    <source>
        <dbReference type="Proteomes" id="UP000231912"/>
    </source>
</evidence>
<keyword evidence="3" id="KW-0274">FAD</keyword>
<dbReference type="Proteomes" id="UP000231912">
    <property type="component" value="Unassembled WGS sequence"/>
</dbReference>
<dbReference type="GO" id="GO:0016709">
    <property type="term" value="F:oxidoreductase activity, acting on paired donors, with incorporation or reduction of molecular oxygen, NAD(P)H as one donor, and incorporation of one atom of oxygen"/>
    <property type="evidence" value="ECO:0007669"/>
    <property type="project" value="UniProtKB-ARBA"/>
</dbReference>
<reference evidence="5 6" key="1">
    <citation type="submission" date="2017-07" db="EMBL/GenBank/DDBJ databases">
        <title>Leptospira spp. isolated from tropical soils.</title>
        <authorList>
            <person name="Thibeaux R."/>
            <person name="Iraola G."/>
            <person name="Ferres I."/>
            <person name="Bierque E."/>
            <person name="Girault D."/>
            <person name="Soupe-Gilbert M.-E."/>
            <person name="Picardeau M."/>
            <person name="Goarant C."/>
        </authorList>
    </citation>
    <scope>NUCLEOTIDE SEQUENCE [LARGE SCALE GENOMIC DNA]</scope>
    <source>
        <strain evidence="5 6">FH2-C-A2</strain>
    </source>
</reference>
<gene>
    <name evidence="5" type="ORF">CH371_11230</name>
</gene>
<comment type="cofactor">
    <cofactor evidence="1">
        <name>FAD</name>
        <dbReference type="ChEBI" id="CHEBI:57692"/>
    </cofactor>
</comment>
<comment type="caution">
    <text evidence="5">The sequence shown here is derived from an EMBL/GenBank/DDBJ whole genome shotgun (WGS) entry which is preliminary data.</text>
</comment>
<keyword evidence="5" id="KW-0503">Monooxygenase</keyword>
<feature type="domain" description="FAD-binding" evidence="4">
    <location>
        <begin position="43"/>
        <end position="383"/>
    </location>
</feature>
<dbReference type="EMBL" id="NPDT01000004">
    <property type="protein sequence ID" value="PJZ65512.1"/>
    <property type="molecule type" value="Genomic_DNA"/>
</dbReference>
<dbReference type="PANTHER" id="PTHR43004">
    <property type="entry name" value="TRK SYSTEM POTASSIUM UPTAKE PROTEIN"/>
    <property type="match status" value="1"/>
</dbReference>
<proteinExistence type="predicted"/>
<dbReference type="InterPro" id="IPR050641">
    <property type="entry name" value="RIFMO-like"/>
</dbReference>
<dbReference type="Gene3D" id="3.50.50.60">
    <property type="entry name" value="FAD/NAD(P)-binding domain"/>
    <property type="match status" value="1"/>
</dbReference>